<accession>T0ZDE2</accession>
<organism evidence="1">
    <name type="scientific">mine drainage metagenome</name>
    <dbReference type="NCBI Taxonomy" id="410659"/>
    <lineage>
        <taxon>unclassified sequences</taxon>
        <taxon>metagenomes</taxon>
        <taxon>ecological metagenomes</taxon>
    </lineage>
</organism>
<reference evidence="1" key="2">
    <citation type="journal article" date="2014" name="ISME J.">
        <title>Microbial stratification in low pH oxic and suboxic macroscopic growths along an acid mine drainage.</title>
        <authorList>
            <person name="Mendez-Garcia C."/>
            <person name="Mesa V."/>
            <person name="Sprenger R.R."/>
            <person name="Richter M."/>
            <person name="Diez M.S."/>
            <person name="Solano J."/>
            <person name="Bargiela R."/>
            <person name="Golyshina O.V."/>
            <person name="Manteca A."/>
            <person name="Ramos J.L."/>
            <person name="Gallego J.R."/>
            <person name="Llorente I."/>
            <person name="Martins Dos Santos V.A."/>
            <person name="Jensen O.N."/>
            <person name="Pelaez A.I."/>
            <person name="Sanchez J."/>
            <person name="Ferrer M."/>
        </authorList>
    </citation>
    <scope>NUCLEOTIDE SEQUENCE</scope>
</reference>
<name>T0ZDE2_9ZZZZ</name>
<reference evidence="1" key="1">
    <citation type="submission" date="2013-08" db="EMBL/GenBank/DDBJ databases">
        <authorList>
            <person name="Mendez C."/>
            <person name="Richter M."/>
            <person name="Ferrer M."/>
            <person name="Sanchez J."/>
        </authorList>
    </citation>
    <scope>NUCLEOTIDE SEQUENCE</scope>
</reference>
<evidence type="ECO:0000313" key="1">
    <source>
        <dbReference type="EMBL" id="EQD27840.1"/>
    </source>
</evidence>
<gene>
    <name evidence="1" type="ORF">B1A_21532</name>
</gene>
<comment type="caution">
    <text evidence="1">The sequence shown here is derived from an EMBL/GenBank/DDBJ whole genome shotgun (WGS) entry which is preliminary data.</text>
</comment>
<proteinExistence type="predicted"/>
<feature type="non-terminal residue" evidence="1">
    <location>
        <position position="139"/>
    </location>
</feature>
<dbReference type="EMBL" id="AUZX01015909">
    <property type="protein sequence ID" value="EQD27840.1"/>
    <property type="molecule type" value="Genomic_DNA"/>
</dbReference>
<dbReference type="AlphaFoldDB" id="T0ZDE2"/>
<sequence length="139" mass="15617">MEDALRTKKQKQILDAARTAMAASDHCNAAMRERLRQHIAIRCGLQHIPQQSINAAVGGCPRWNAYYFRLLARALEDQQNLDAYAEAAAVWADFRREAIKENWFAAGGLEDGVLALHMAELIEKVACGNHRRPEARDGF</sequence>
<protein>
    <submittedName>
        <fullName evidence="1">Uncharacterized protein</fullName>
    </submittedName>
</protein>